<feature type="region of interest" description="Disordered" evidence="1">
    <location>
        <begin position="365"/>
        <end position="384"/>
    </location>
</feature>
<dbReference type="InterPro" id="IPR044152">
    <property type="entry name" value="YqjM-like"/>
</dbReference>
<dbReference type="CDD" id="cd02932">
    <property type="entry name" value="OYE_YqiM_FMN"/>
    <property type="match status" value="1"/>
</dbReference>
<comment type="caution">
    <text evidence="3">The sequence shown here is derived from an EMBL/GenBank/DDBJ whole genome shotgun (WGS) entry which is preliminary data.</text>
</comment>
<organism evidence="3 4">
    <name type="scientific">Nocardioides endophyticus</name>
    <dbReference type="NCBI Taxonomy" id="1353775"/>
    <lineage>
        <taxon>Bacteria</taxon>
        <taxon>Bacillati</taxon>
        <taxon>Actinomycetota</taxon>
        <taxon>Actinomycetes</taxon>
        <taxon>Propionibacteriales</taxon>
        <taxon>Nocardioidaceae</taxon>
        <taxon>Nocardioides</taxon>
    </lineage>
</organism>
<reference evidence="4" key="1">
    <citation type="journal article" date="2019" name="Int. J. Syst. Evol. Microbiol.">
        <title>The Global Catalogue of Microorganisms (GCM) 10K type strain sequencing project: providing services to taxonomists for standard genome sequencing and annotation.</title>
        <authorList>
            <consortium name="The Broad Institute Genomics Platform"/>
            <consortium name="The Broad Institute Genome Sequencing Center for Infectious Disease"/>
            <person name="Wu L."/>
            <person name="Ma J."/>
        </authorList>
    </citation>
    <scope>NUCLEOTIDE SEQUENCE [LARGE SCALE GENOMIC DNA]</scope>
    <source>
        <strain evidence="4">JCM 18532</strain>
    </source>
</reference>
<evidence type="ECO:0000256" key="1">
    <source>
        <dbReference type="SAM" id="MobiDB-lite"/>
    </source>
</evidence>
<accession>A0ABP8YX69</accession>
<keyword evidence="4" id="KW-1185">Reference proteome</keyword>
<sequence>MMEQAEARLFDAVALRGTTLRNRTVVSPMCQYSATDGIADDFHLVHLGRFALGGFGLVMAEATSISPEGRLTYGDLGLWDDGQVAPLRRIVDVVHAAGAAFGVQLAHAGPKAATLPPWMAESARPAHANWEIRSVTDEPYLDGWQRPVALSRDDLDRQIEQWRAAALRANAVGADVVELHMAHGYLLHAFLSPLSNTRSDEFGGSLEARMRFPLQVVDAVRTAWPDSKPLLVRVAAVDNGADGIDIEQTVAFAARLRDAGVDVIDCSSGGYGGAYVHPIVPGYQVAWAAELRARVGLPTVAVGLITDAEQADAIVRHGQADLVALGREALADPNWPVHAREQLAQYDGEDRFDLHPLQSRSWLAKRQRQLDRSRATEQTRKGSQ</sequence>
<dbReference type="SUPFAM" id="SSF51395">
    <property type="entry name" value="FMN-linked oxidoreductases"/>
    <property type="match status" value="1"/>
</dbReference>
<evidence type="ECO:0000313" key="3">
    <source>
        <dbReference type="EMBL" id="GAA4742180.1"/>
    </source>
</evidence>
<proteinExistence type="predicted"/>
<dbReference type="PANTHER" id="PTHR43303:SF3">
    <property type="entry name" value="BLR3436 PROTEIN"/>
    <property type="match status" value="1"/>
</dbReference>
<evidence type="ECO:0000313" key="4">
    <source>
        <dbReference type="Proteomes" id="UP001499882"/>
    </source>
</evidence>
<dbReference type="Gene3D" id="3.20.20.70">
    <property type="entry name" value="Aldolase class I"/>
    <property type="match status" value="1"/>
</dbReference>
<feature type="compositionally biased region" description="Basic and acidic residues" evidence="1">
    <location>
        <begin position="368"/>
        <end position="384"/>
    </location>
</feature>
<dbReference type="InterPro" id="IPR001155">
    <property type="entry name" value="OxRdtase_FMN_N"/>
</dbReference>
<dbReference type="Pfam" id="PF00724">
    <property type="entry name" value="Oxidored_FMN"/>
    <property type="match status" value="1"/>
</dbReference>
<protein>
    <submittedName>
        <fullName evidence="3">NADH:flavin oxidoreductase/NADH oxidase</fullName>
    </submittedName>
</protein>
<feature type="domain" description="NADH:flavin oxidoreductase/NADH oxidase N-terminal" evidence="2">
    <location>
        <begin position="9"/>
        <end position="344"/>
    </location>
</feature>
<name>A0ABP8YX69_9ACTN</name>
<gene>
    <name evidence="3" type="ORF">GCM10023350_28680</name>
</gene>
<dbReference type="EMBL" id="BAABKN010000015">
    <property type="protein sequence ID" value="GAA4742180.1"/>
    <property type="molecule type" value="Genomic_DNA"/>
</dbReference>
<dbReference type="InterPro" id="IPR013785">
    <property type="entry name" value="Aldolase_TIM"/>
</dbReference>
<dbReference type="PANTHER" id="PTHR43303">
    <property type="entry name" value="NADPH DEHYDROGENASE C23G7.10C-RELATED"/>
    <property type="match status" value="1"/>
</dbReference>
<dbReference type="Proteomes" id="UP001499882">
    <property type="component" value="Unassembled WGS sequence"/>
</dbReference>
<evidence type="ECO:0000259" key="2">
    <source>
        <dbReference type="Pfam" id="PF00724"/>
    </source>
</evidence>